<evidence type="ECO:0000313" key="2">
    <source>
        <dbReference type="EMBL" id="NDL71223.1"/>
    </source>
</evidence>
<proteinExistence type="predicted"/>
<dbReference type="RefSeq" id="WP_162219089.1">
    <property type="nucleotide sequence ID" value="NZ_JAAEHK010000015.1"/>
</dbReference>
<keyword evidence="2" id="KW-0378">Hydrolase</keyword>
<feature type="domain" description="AB hydrolase-1" evidence="1">
    <location>
        <begin position="44"/>
        <end position="174"/>
    </location>
</feature>
<comment type="caution">
    <text evidence="2">The sequence shown here is derived from an EMBL/GenBank/DDBJ whole genome shotgun (WGS) entry which is preliminary data.</text>
</comment>
<dbReference type="InterPro" id="IPR029058">
    <property type="entry name" value="AB_hydrolase_fold"/>
</dbReference>
<dbReference type="PANTHER" id="PTHR43689">
    <property type="entry name" value="HYDROLASE"/>
    <property type="match status" value="1"/>
</dbReference>
<sequence>MVLTTVDSDTIYPEPTFRDRWVSSSHGRVFTRTWETPHLRSDVPIVLFHDSLGCVDLWRSFPAALCAATQRRVIAYDRLGYGRSDACLAPPLLSFIDDEPAVNFAALRDAFQLTRFIALGHSVGGCMAVHCAGEYAEQCLGLITIAAQTFNESRTRRGIEVAQAAFQMPEQFAKLEKYHGEKAHWVLHAWTDTWLHPAFEHWSLIPALERVNCPTLVLHGEKDEYGSHRQPERIARYTGGPAHCEILPGIGHVPHREAEAEVVQLTSQFIARLGL</sequence>
<organism evidence="2 3">
    <name type="scientific">Vreelandella alkaliphila</name>
    <dbReference type="NCBI Taxonomy" id="272774"/>
    <lineage>
        <taxon>Bacteria</taxon>
        <taxon>Pseudomonadati</taxon>
        <taxon>Pseudomonadota</taxon>
        <taxon>Gammaproteobacteria</taxon>
        <taxon>Oceanospirillales</taxon>
        <taxon>Halomonadaceae</taxon>
        <taxon>Vreelandella</taxon>
    </lineage>
</organism>
<name>A0A7C9JTW8_9GAMM</name>
<dbReference type="SUPFAM" id="SSF53474">
    <property type="entry name" value="alpha/beta-Hydrolases"/>
    <property type="match status" value="1"/>
</dbReference>
<dbReference type="Gene3D" id="3.40.50.1820">
    <property type="entry name" value="alpha/beta hydrolase"/>
    <property type="match status" value="1"/>
</dbReference>
<accession>A0A7C9JTW8</accession>
<protein>
    <submittedName>
        <fullName evidence="2">Alpha/beta hydrolase</fullName>
    </submittedName>
</protein>
<dbReference type="OrthoDB" id="9779853at2"/>
<dbReference type="AlphaFoldDB" id="A0A7C9JTW8"/>
<dbReference type="Pfam" id="PF00561">
    <property type="entry name" value="Abhydrolase_1"/>
    <property type="match status" value="1"/>
</dbReference>
<dbReference type="GO" id="GO:0016787">
    <property type="term" value="F:hydrolase activity"/>
    <property type="evidence" value="ECO:0007669"/>
    <property type="project" value="UniProtKB-KW"/>
</dbReference>
<evidence type="ECO:0000313" key="3">
    <source>
        <dbReference type="Proteomes" id="UP000480312"/>
    </source>
</evidence>
<dbReference type="PANTHER" id="PTHR43689:SF8">
    <property type="entry name" value="ALPHA_BETA-HYDROLASES SUPERFAMILY PROTEIN"/>
    <property type="match status" value="1"/>
</dbReference>
<evidence type="ECO:0000259" key="1">
    <source>
        <dbReference type="Pfam" id="PF00561"/>
    </source>
</evidence>
<dbReference type="EMBL" id="JAAEHK010000015">
    <property type="protein sequence ID" value="NDL71223.1"/>
    <property type="molecule type" value="Genomic_DNA"/>
</dbReference>
<dbReference type="Proteomes" id="UP000480312">
    <property type="component" value="Unassembled WGS sequence"/>
</dbReference>
<reference evidence="2 3" key="1">
    <citation type="submission" date="2020-01" db="EMBL/GenBank/DDBJ databases">
        <title>Whole genome sequencing of Halomonas alkaliphila strain LS44.</title>
        <authorList>
            <person name="Kumar S."/>
            <person name="Paul D."/>
            <person name="Shouche Y."/>
            <person name="Suryavanshi M.V."/>
        </authorList>
    </citation>
    <scope>NUCLEOTIDE SEQUENCE [LARGE SCALE GENOMIC DNA]</scope>
    <source>
        <strain evidence="2 3">LS44</strain>
    </source>
</reference>
<gene>
    <name evidence="2" type="ORF">GPL32_12000</name>
</gene>
<dbReference type="InterPro" id="IPR000073">
    <property type="entry name" value="AB_hydrolase_1"/>
</dbReference>